<feature type="compositionally biased region" description="Acidic residues" evidence="1">
    <location>
        <begin position="382"/>
        <end position="406"/>
    </location>
</feature>
<organism evidence="4 5">
    <name type="scientific">Mycolicibacterium diernhoferi</name>
    <dbReference type="NCBI Taxonomy" id="1801"/>
    <lineage>
        <taxon>Bacteria</taxon>
        <taxon>Bacillati</taxon>
        <taxon>Actinomycetota</taxon>
        <taxon>Actinomycetes</taxon>
        <taxon>Mycobacteriales</taxon>
        <taxon>Mycobacteriaceae</taxon>
        <taxon>Mycolicibacterium</taxon>
    </lineage>
</organism>
<feature type="compositionally biased region" description="Basic and acidic residues" evidence="1">
    <location>
        <begin position="425"/>
        <end position="434"/>
    </location>
</feature>
<dbReference type="Pfam" id="PF08237">
    <property type="entry name" value="PE-PPE"/>
    <property type="match status" value="1"/>
</dbReference>
<sequence length="467" mass="48796">MSRARWRALAAALSAMVLLVAAPTAFAGETRIGINGARPSELPGFAQILGGAGFTSSGWLNYADRVGANWLPGMTPVPLDYPAQLGPLWGIGALSGDKSLALGQQALHAAILAELANGNNVSVVGLSMGTMVIDRELEYLHTLPESEALPTDRITFYVFGGETRGFGETYAPNVRIPLLGITFRPVPETRYNTVVVYGQWDGWAAPPDRPWNMLAVVNAVMGALYTVNGTNDHSSAGKKSIEDAVLVSDHTNSLGGRTLTYMIPEASLPITRPLRQLGVPGWIVDKLNTLLMPLIAAGYSSMTPQLGWHVSKGRLVWKTPVTTPTPAPVPAAADHDADAAPDEIGGGAAEITGAALASDPGQDSDPQPAEEGAVGDTQESGPVDDLDETTESDAAELIEADEDEPSREEQLAELGLSEPADVDPADEREAERAENTGNPGTESSAGEADSADADTDTDTAADTPAAA</sequence>
<dbReference type="InterPro" id="IPR013228">
    <property type="entry name" value="PE-PPE_C"/>
</dbReference>
<name>A0A1Q4H9B5_9MYCO</name>
<dbReference type="Proteomes" id="UP000220340">
    <property type="component" value="Unassembled WGS sequence"/>
</dbReference>
<keyword evidence="2" id="KW-0732">Signal</keyword>
<dbReference type="EMBL" id="PDCR01000007">
    <property type="protein sequence ID" value="PEG55253.1"/>
    <property type="molecule type" value="Genomic_DNA"/>
</dbReference>
<feature type="domain" description="PE-PPE" evidence="3">
    <location>
        <begin position="72"/>
        <end position="300"/>
    </location>
</feature>
<evidence type="ECO:0000256" key="1">
    <source>
        <dbReference type="SAM" id="MobiDB-lite"/>
    </source>
</evidence>
<feature type="chain" id="PRO_5011898974" evidence="2">
    <location>
        <begin position="28"/>
        <end position="467"/>
    </location>
</feature>
<evidence type="ECO:0000313" key="4">
    <source>
        <dbReference type="EMBL" id="PEG55253.1"/>
    </source>
</evidence>
<protein>
    <submittedName>
        <fullName evidence="4">PE-PPE domain-containing protein</fullName>
    </submittedName>
</protein>
<comment type="caution">
    <text evidence="4">The sequence shown here is derived from an EMBL/GenBank/DDBJ whole genome shotgun (WGS) entry which is preliminary data.</text>
</comment>
<accession>A0A1Q4H9B5</accession>
<evidence type="ECO:0000259" key="3">
    <source>
        <dbReference type="Pfam" id="PF08237"/>
    </source>
</evidence>
<dbReference type="STRING" id="1801.BRW64_18720"/>
<gene>
    <name evidence="4" type="ORF">CRI78_06680</name>
</gene>
<dbReference type="OrthoDB" id="4593375at2"/>
<feature type="signal peptide" evidence="2">
    <location>
        <begin position="1"/>
        <end position="27"/>
    </location>
</feature>
<evidence type="ECO:0000313" key="5">
    <source>
        <dbReference type="Proteomes" id="UP000220340"/>
    </source>
</evidence>
<feature type="compositionally biased region" description="Acidic residues" evidence="1">
    <location>
        <begin position="449"/>
        <end position="459"/>
    </location>
</feature>
<dbReference type="AlphaFoldDB" id="A0A1Q4H9B5"/>
<evidence type="ECO:0000256" key="2">
    <source>
        <dbReference type="SAM" id="SignalP"/>
    </source>
</evidence>
<proteinExistence type="predicted"/>
<dbReference type="RefSeq" id="WP_073857944.1">
    <property type="nucleotide sequence ID" value="NZ_BAAATC010000004.1"/>
</dbReference>
<keyword evidence="5" id="KW-1185">Reference proteome</keyword>
<feature type="region of interest" description="Disordered" evidence="1">
    <location>
        <begin position="326"/>
        <end position="467"/>
    </location>
</feature>
<reference evidence="4 5" key="1">
    <citation type="submission" date="2017-10" db="EMBL/GenBank/DDBJ databases">
        <title>The new phylogeny of genus Mycobacterium.</title>
        <authorList>
            <person name="Tortoli E."/>
            <person name="Trovato A."/>
            <person name="Cirillo D.M."/>
        </authorList>
    </citation>
    <scope>NUCLEOTIDE SEQUENCE [LARGE SCALE GENOMIC DNA]</scope>
    <source>
        <strain evidence="4 5">IP141170001</strain>
    </source>
</reference>